<gene>
    <name evidence="1" type="ORF">Satyrvirus51_1</name>
</gene>
<sequence>SVCNADIGTCATMMDEARKYDDLNAPSSIDFDSLTETSAINALFKLCTDLKLDTQKGNNNMKFFDSSKFPPPNQNVADFLRLSCYFAAGPNKFSELNSNKSCQTAEQTNELCDESCDESCNESCNEQQTTDCTSPVCENSSDCTSSDDSIDSIDSANSPSVCRNIENIL</sequence>
<accession>A0A3G5AJP0</accession>
<organism evidence="1">
    <name type="scientific">Satyrvirus sp</name>
    <dbReference type="NCBI Taxonomy" id="2487771"/>
    <lineage>
        <taxon>Viruses</taxon>
        <taxon>Varidnaviria</taxon>
        <taxon>Bamfordvirae</taxon>
        <taxon>Nucleocytoviricota</taxon>
        <taxon>Megaviricetes</taxon>
        <taxon>Imitervirales</taxon>
        <taxon>Mimiviridae</taxon>
        <taxon>Megamimivirinae</taxon>
    </lineage>
</organism>
<dbReference type="EMBL" id="MK072487">
    <property type="protein sequence ID" value="AYV85839.1"/>
    <property type="molecule type" value="Genomic_DNA"/>
</dbReference>
<evidence type="ECO:0000313" key="1">
    <source>
        <dbReference type="EMBL" id="AYV85839.1"/>
    </source>
</evidence>
<protein>
    <submittedName>
        <fullName evidence="1">Uncharacterized protein</fullName>
    </submittedName>
</protein>
<name>A0A3G5AJP0_9VIRU</name>
<feature type="non-terminal residue" evidence="1">
    <location>
        <position position="1"/>
    </location>
</feature>
<reference evidence="1" key="1">
    <citation type="submission" date="2018-10" db="EMBL/GenBank/DDBJ databases">
        <title>Hidden diversity of soil giant viruses.</title>
        <authorList>
            <person name="Schulz F."/>
            <person name="Alteio L."/>
            <person name="Goudeau D."/>
            <person name="Ryan E.M."/>
            <person name="Malmstrom R.R."/>
            <person name="Blanchard J."/>
            <person name="Woyke T."/>
        </authorList>
    </citation>
    <scope>NUCLEOTIDE SEQUENCE</scope>
    <source>
        <strain evidence="1">SAV1</strain>
    </source>
</reference>
<proteinExistence type="predicted"/>